<dbReference type="PIRSF" id="PIRSF500217">
    <property type="entry name" value="AlgI"/>
    <property type="match status" value="1"/>
</dbReference>
<evidence type="ECO:0000256" key="5">
    <source>
        <dbReference type="ARBA" id="ARBA00022989"/>
    </source>
</evidence>
<evidence type="ECO:0000313" key="10">
    <source>
        <dbReference type="Proteomes" id="UP000183469"/>
    </source>
</evidence>
<feature type="transmembrane region" description="Helical" evidence="8">
    <location>
        <begin position="80"/>
        <end position="98"/>
    </location>
</feature>
<protein>
    <submittedName>
        <fullName evidence="9">Alginate O-acetyltransferase complex protein AlgI</fullName>
    </submittedName>
</protein>
<dbReference type="OrthoDB" id="9805788at2"/>
<feature type="transmembrane region" description="Helical" evidence="8">
    <location>
        <begin position="118"/>
        <end position="140"/>
    </location>
</feature>
<gene>
    <name evidence="9" type="ORF">SAMN05660648_01696</name>
</gene>
<dbReference type="InterPro" id="IPR051085">
    <property type="entry name" value="MB_O-acyltransferase"/>
</dbReference>
<feature type="transmembrane region" description="Helical" evidence="8">
    <location>
        <begin position="224"/>
        <end position="242"/>
    </location>
</feature>
<feature type="transmembrane region" description="Helical" evidence="8">
    <location>
        <begin position="321"/>
        <end position="342"/>
    </location>
</feature>
<dbReference type="PIRSF" id="PIRSF016636">
    <property type="entry name" value="AlgI_DltB"/>
    <property type="match status" value="1"/>
</dbReference>
<evidence type="ECO:0000256" key="4">
    <source>
        <dbReference type="ARBA" id="ARBA00022692"/>
    </source>
</evidence>
<keyword evidence="6 7" id="KW-0472">Membrane</keyword>
<reference evidence="9 10" key="1">
    <citation type="submission" date="2016-10" db="EMBL/GenBank/DDBJ databases">
        <authorList>
            <person name="de Groot N.N."/>
        </authorList>
    </citation>
    <scope>NUCLEOTIDE SEQUENCE [LARGE SCALE GENOMIC DNA]</scope>
    <source>
        <strain evidence="9 10">DSM 2872</strain>
    </source>
</reference>
<comment type="subcellular location">
    <subcellularLocation>
        <location evidence="1">Cell membrane</location>
        <topology evidence="1">Multi-pass membrane protein</topology>
    </subcellularLocation>
</comment>
<organism evidence="9 10">
    <name type="scientific">Selenomonas ruminantium</name>
    <dbReference type="NCBI Taxonomy" id="971"/>
    <lineage>
        <taxon>Bacteria</taxon>
        <taxon>Bacillati</taxon>
        <taxon>Bacillota</taxon>
        <taxon>Negativicutes</taxon>
        <taxon>Selenomonadales</taxon>
        <taxon>Selenomonadaceae</taxon>
        <taxon>Selenomonas</taxon>
    </lineage>
</organism>
<dbReference type="GO" id="GO:0016746">
    <property type="term" value="F:acyltransferase activity"/>
    <property type="evidence" value="ECO:0007669"/>
    <property type="project" value="UniProtKB-KW"/>
</dbReference>
<dbReference type="PANTHER" id="PTHR13285:SF18">
    <property type="entry name" value="PROTEIN-CYSTEINE N-PALMITOYLTRANSFERASE RASP"/>
    <property type="match status" value="1"/>
</dbReference>
<feature type="transmembrane region" description="Helical" evidence="8">
    <location>
        <begin position="441"/>
        <end position="462"/>
    </location>
</feature>
<keyword evidence="3 7" id="KW-1003">Cell membrane</keyword>
<dbReference type="GO" id="GO:0005886">
    <property type="term" value="C:plasma membrane"/>
    <property type="evidence" value="ECO:0007669"/>
    <property type="project" value="UniProtKB-SubCell"/>
</dbReference>
<dbReference type="RefSeq" id="WP_074672071.1">
    <property type="nucleotide sequence ID" value="NZ_FNQG01000006.1"/>
</dbReference>
<name>A0A1H3XY65_SELRU</name>
<feature type="transmembrane region" description="Helical" evidence="8">
    <location>
        <begin position="379"/>
        <end position="395"/>
    </location>
</feature>
<keyword evidence="7 9" id="KW-0808">Transferase</keyword>
<dbReference type="GO" id="GO:0042121">
    <property type="term" value="P:alginic acid biosynthetic process"/>
    <property type="evidence" value="ECO:0007669"/>
    <property type="project" value="InterPro"/>
</dbReference>
<dbReference type="PANTHER" id="PTHR13285">
    <property type="entry name" value="ACYLTRANSFERASE"/>
    <property type="match status" value="1"/>
</dbReference>
<evidence type="ECO:0000313" key="9">
    <source>
        <dbReference type="EMBL" id="SEA03482.1"/>
    </source>
</evidence>
<dbReference type="InterPro" id="IPR028362">
    <property type="entry name" value="AlgI"/>
</dbReference>
<accession>A0A1H3XY65</accession>
<evidence type="ECO:0000256" key="7">
    <source>
        <dbReference type="PIRNR" id="PIRNR016636"/>
    </source>
</evidence>
<dbReference type="Proteomes" id="UP000183469">
    <property type="component" value="Unassembled WGS sequence"/>
</dbReference>
<feature type="transmembrane region" description="Helical" evidence="8">
    <location>
        <begin position="402"/>
        <end position="421"/>
    </location>
</feature>
<sequence>MVFSSNIFLFMFLPLILLLYYNPFCQSRRFRNILLLLASLVFYAWGEPFFVWLMIVSIVVGWQVGLRMSGAKTPGARKRWLILGVAFHLGMLFVFKYLTFAAAQLGLLLQTDFSAIQLALPIGISFFTFQLLSYLFDIYYGKAQAQANVLHVGLYIALFPQLIAGPIVRYADIEREILQRQESRQDFTDGMIRFIYGLAKKVLLANYFAVIALDARFMSAQEPLSVAAAWLGAIAYTFQIYFDFSGYSDMAIGLGQMFGFHFRENFNYPYISRSVTEFWRRWHISLSSWFRDYVYIPLGGSRCSRSRLALNLFIVWSLTGFWHGANWTFLLWGLIYFCLLILEKFTGFADRLGIFGHIYTLLAVIMAWVVFQFSDLTQSLAYMGMMWGLAGNPLYDELAGHFLFDGGIVWLLGLIFSLPIYPWVTKHWALWQPVVEPCLAAVLFLLSIIATVAGNYNPFIYFNF</sequence>
<dbReference type="InterPro" id="IPR024194">
    <property type="entry name" value="Ac/AlaTfrase_AlgI/DltB"/>
</dbReference>
<evidence type="ECO:0000256" key="8">
    <source>
        <dbReference type="SAM" id="Phobius"/>
    </source>
</evidence>
<comment type="similarity">
    <text evidence="2 7">Belongs to the membrane-bound acyltransferase family.</text>
</comment>
<feature type="transmembrane region" description="Helical" evidence="8">
    <location>
        <begin position="6"/>
        <end position="22"/>
    </location>
</feature>
<dbReference type="AlphaFoldDB" id="A0A1H3XY65"/>
<evidence type="ECO:0000256" key="2">
    <source>
        <dbReference type="ARBA" id="ARBA00010323"/>
    </source>
</evidence>
<feature type="transmembrane region" description="Helical" evidence="8">
    <location>
        <begin position="354"/>
        <end position="373"/>
    </location>
</feature>
<evidence type="ECO:0000256" key="1">
    <source>
        <dbReference type="ARBA" id="ARBA00004651"/>
    </source>
</evidence>
<feature type="transmembrane region" description="Helical" evidence="8">
    <location>
        <begin position="152"/>
        <end position="171"/>
    </location>
</feature>
<evidence type="ECO:0000256" key="6">
    <source>
        <dbReference type="ARBA" id="ARBA00023136"/>
    </source>
</evidence>
<keyword evidence="4 8" id="KW-0812">Transmembrane</keyword>
<dbReference type="InterPro" id="IPR004299">
    <property type="entry name" value="MBOAT_fam"/>
</dbReference>
<feature type="transmembrane region" description="Helical" evidence="8">
    <location>
        <begin position="191"/>
        <end position="212"/>
    </location>
</feature>
<dbReference type="EMBL" id="FNQG01000006">
    <property type="protein sequence ID" value="SEA03482.1"/>
    <property type="molecule type" value="Genomic_DNA"/>
</dbReference>
<proteinExistence type="inferred from homology"/>
<evidence type="ECO:0000256" key="3">
    <source>
        <dbReference type="ARBA" id="ARBA00022475"/>
    </source>
</evidence>
<dbReference type="Pfam" id="PF03062">
    <property type="entry name" value="MBOAT"/>
    <property type="match status" value="1"/>
</dbReference>
<keyword evidence="7" id="KW-0012">Acyltransferase</keyword>
<keyword evidence="5 8" id="KW-1133">Transmembrane helix</keyword>